<dbReference type="Proteomes" id="UP001217918">
    <property type="component" value="Unassembled WGS sequence"/>
</dbReference>
<comment type="similarity">
    <text evidence="3 8">Belongs to the CGR1 family.</text>
</comment>
<proteinExistence type="inferred from homology"/>
<comment type="caution">
    <text evidence="10">The sequence shown here is derived from an EMBL/GenBank/DDBJ whole genome shotgun (WGS) entry which is preliminary data.</text>
</comment>
<gene>
    <name evidence="10" type="ORF">P8C59_004048</name>
</gene>
<keyword evidence="7 8" id="KW-0539">Nucleus</keyword>
<keyword evidence="6 8" id="KW-0175">Coiled coil</keyword>
<evidence type="ECO:0000256" key="7">
    <source>
        <dbReference type="ARBA" id="ARBA00023242"/>
    </source>
</evidence>
<evidence type="ECO:0000256" key="6">
    <source>
        <dbReference type="ARBA" id="ARBA00023054"/>
    </source>
</evidence>
<sequence length="133" mass="15403">MCHPQNSYLPSQALTMPDTGPAKAAAPATEKPLGRRVNGKQWHAPKKAFRPTAGLTSYAQRAKERVERETMKAKEKGMRDEKDAERQRRIAALRERRAAKAEKERYEKLAVKMHKKRVERLKRKEKRNKLLNS</sequence>
<dbReference type="InterPro" id="IPR005579">
    <property type="entry name" value="Cgr1-like"/>
</dbReference>
<keyword evidence="5 8" id="KW-0698">rRNA processing</keyword>
<keyword evidence="4 8" id="KW-0690">Ribosome biogenesis</keyword>
<name>A0AAD9MAX5_9PEZI</name>
<evidence type="ECO:0000256" key="3">
    <source>
        <dbReference type="ARBA" id="ARBA00007869"/>
    </source>
</evidence>
<dbReference type="EMBL" id="JAQQPM010000003">
    <property type="protein sequence ID" value="KAK2069467.1"/>
    <property type="molecule type" value="Genomic_DNA"/>
</dbReference>
<evidence type="ECO:0000256" key="4">
    <source>
        <dbReference type="ARBA" id="ARBA00022517"/>
    </source>
</evidence>
<protein>
    <recommendedName>
        <fullName evidence="8">rRNA-processing protein</fullName>
    </recommendedName>
</protein>
<comment type="subcellular location">
    <subcellularLocation>
        <location evidence="2 8">Nucleus</location>
        <location evidence="2 8">Nucleolus</location>
    </subcellularLocation>
</comment>
<comment type="function">
    <text evidence="1 8">Involved in nucleolar integrity and required for processing of the pre-rRNA for the 60S ribosome subunit.</text>
</comment>
<evidence type="ECO:0000313" key="11">
    <source>
        <dbReference type="Proteomes" id="UP001217918"/>
    </source>
</evidence>
<evidence type="ECO:0000313" key="10">
    <source>
        <dbReference type="EMBL" id="KAK2069467.1"/>
    </source>
</evidence>
<feature type="region of interest" description="Disordered" evidence="9">
    <location>
        <begin position="64"/>
        <end position="85"/>
    </location>
</feature>
<evidence type="ECO:0000256" key="9">
    <source>
        <dbReference type="SAM" id="MobiDB-lite"/>
    </source>
</evidence>
<reference evidence="10" key="1">
    <citation type="journal article" date="2023" name="Mol. Plant Microbe Interact.">
        <title>Elucidating the Obligate Nature and Biological Capacity of an Invasive Fungal Corn Pathogen.</title>
        <authorList>
            <person name="MacCready J.S."/>
            <person name="Roggenkamp E.M."/>
            <person name="Gdanetz K."/>
            <person name="Chilvers M.I."/>
        </authorList>
    </citation>
    <scope>NUCLEOTIDE SEQUENCE</scope>
    <source>
        <strain evidence="10">PM02</strain>
    </source>
</reference>
<dbReference type="Pfam" id="PF03879">
    <property type="entry name" value="Cgr1"/>
    <property type="match status" value="1"/>
</dbReference>
<evidence type="ECO:0000256" key="1">
    <source>
        <dbReference type="ARBA" id="ARBA00004090"/>
    </source>
</evidence>
<feature type="compositionally biased region" description="Polar residues" evidence="9">
    <location>
        <begin position="1"/>
        <end position="14"/>
    </location>
</feature>
<keyword evidence="11" id="KW-1185">Reference proteome</keyword>
<feature type="coiled-coil region" evidence="8">
    <location>
        <begin position="89"/>
        <end position="116"/>
    </location>
</feature>
<evidence type="ECO:0000256" key="2">
    <source>
        <dbReference type="ARBA" id="ARBA00004604"/>
    </source>
</evidence>
<evidence type="ECO:0000256" key="8">
    <source>
        <dbReference type="RuleBase" id="RU363084"/>
    </source>
</evidence>
<organism evidence="10 11">
    <name type="scientific">Phyllachora maydis</name>
    <dbReference type="NCBI Taxonomy" id="1825666"/>
    <lineage>
        <taxon>Eukaryota</taxon>
        <taxon>Fungi</taxon>
        <taxon>Dikarya</taxon>
        <taxon>Ascomycota</taxon>
        <taxon>Pezizomycotina</taxon>
        <taxon>Sordariomycetes</taxon>
        <taxon>Sordariomycetidae</taxon>
        <taxon>Phyllachorales</taxon>
        <taxon>Phyllachoraceae</taxon>
        <taxon>Phyllachora</taxon>
    </lineage>
</organism>
<feature type="region of interest" description="Disordered" evidence="9">
    <location>
        <begin position="1"/>
        <end position="39"/>
    </location>
</feature>
<dbReference type="GO" id="GO:0005730">
    <property type="term" value="C:nucleolus"/>
    <property type="evidence" value="ECO:0007669"/>
    <property type="project" value="UniProtKB-SubCell"/>
</dbReference>
<accession>A0AAD9MAX5</accession>
<dbReference type="AlphaFoldDB" id="A0AAD9MAX5"/>
<evidence type="ECO:0000256" key="5">
    <source>
        <dbReference type="ARBA" id="ARBA00022552"/>
    </source>
</evidence>
<dbReference type="GO" id="GO:0006364">
    <property type="term" value="P:rRNA processing"/>
    <property type="evidence" value="ECO:0007669"/>
    <property type="project" value="UniProtKB-UniRule"/>
</dbReference>